<organism evidence="1 2">
    <name type="scientific">Clathrus columnatus</name>
    <dbReference type="NCBI Taxonomy" id="1419009"/>
    <lineage>
        <taxon>Eukaryota</taxon>
        <taxon>Fungi</taxon>
        <taxon>Dikarya</taxon>
        <taxon>Basidiomycota</taxon>
        <taxon>Agaricomycotina</taxon>
        <taxon>Agaricomycetes</taxon>
        <taxon>Phallomycetidae</taxon>
        <taxon>Phallales</taxon>
        <taxon>Clathraceae</taxon>
        <taxon>Clathrus</taxon>
    </lineage>
</organism>
<name>A0AAV5AQR1_9AGAM</name>
<protein>
    <recommendedName>
        <fullName evidence="3">F-box domain-containing protein</fullName>
    </recommendedName>
</protein>
<gene>
    <name evidence="1" type="ORF">Clacol_010442</name>
</gene>
<dbReference type="Proteomes" id="UP001050691">
    <property type="component" value="Unassembled WGS sequence"/>
</dbReference>
<keyword evidence="2" id="KW-1185">Reference proteome</keyword>
<dbReference type="Gene3D" id="1.20.1280.50">
    <property type="match status" value="1"/>
</dbReference>
<dbReference type="InterPro" id="IPR036047">
    <property type="entry name" value="F-box-like_dom_sf"/>
</dbReference>
<dbReference type="EMBL" id="BPWL01000013">
    <property type="protein sequence ID" value="GJJ16162.1"/>
    <property type="molecule type" value="Genomic_DNA"/>
</dbReference>
<reference evidence="1" key="1">
    <citation type="submission" date="2021-10" db="EMBL/GenBank/DDBJ databases">
        <title>De novo Genome Assembly of Clathrus columnatus (Basidiomycota, Fungi) Using Illumina and Nanopore Sequence Data.</title>
        <authorList>
            <person name="Ogiso-Tanaka E."/>
            <person name="Itagaki H."/>
            <person name="Hosoya T."/>
            <person name="Hosaka K."/>
        </authorList>
    </citation>
    <scope>NUCLEOTIDE SEQUENCE</scope>
    <source>
        <strain evidence="1">MO-923</strain>
    </source>
</reference>
<dbReference type="SUPFAM" id="SSF81383">
    <property type="entry name" value="F-box domain"/>
    <property type="match status" value="1"/>
</dbReference>
<evidence type="ECO:0000313" key="2">
    <source>
        <dbReference type="Proteomes" id="UP001050691"/>
    </source>
</evidence>
<evidence type="ECO:0008006" key="3">
    <source>
        <dbReference type="Google" id="ProtNLM"/>
    </source>
</evidence>
<sequence>MDCGNISTHGQSSPSKIMKRMKSLRESLPFARKRIKAKRMYCTRLNEHSNRRAIVLQNAQLPINRLPVELLVTIISFAAHPTTRKPYPYVGFSSVCHYWRSAILGTATFWKTIVLDSHRMHSMFVKEPIRRSRNAPLNLILEKLTILDVREIILPRLLPMAVRGRVKTLHWNPVSQDPCMSDLVSSFPALENIFFHSHFPRIDSHLLLPDCFQNQVKVMQIGIKHLGNLAIPGQFRELSWLNLNYNYEVNLIPLFSVLEALHNLPNLQFLRLFCLSWQSIPELAKYPKPMRVLTLPKLAALISNMSILHLIHAPKLLYLEVIPWYSYKVHNVTYYDRLYDCGFDFSRITHIWCHMGMIQGCNSRTTWDSTYGWNTSDSINQFLPRKFGNNNFEGMFDDISALEVDYPNAFSLSPGVRTSWEEPPGIITLLILCIEKTTNLVEICLNDVYSIFLNHKLHFLSTALRSATTVRNLIVLSRLPLQTLCDLLSDGNLVPNLERLGYTLAPHEKEEEFKFSSSHIPNSLRKLKERPGMHTTGLEIELKGFCSIQSQDLEEIEKLGFLRRGENMEDCLKLSFPREIGSYNLL</sequence>
<dbReference type="AlphaFoldDB" id="A0AAV5AQR1"/>
<comment type="caution">
    <text evidence="1">The sequence shown here is derived from an EMBL/GenBank/DDBJ whole genome shotgun (WGS) entry which is preliminary data.</text>
</comment>
<evidence type="ECO:0000313" key="1">
    <source>
        <dbReference type="EMBL" id="GJJ16162.1"/>
    </source>
</evidence>
<accession>A0AAV5AQR1</accession>
<proteinExistence type="predicted"/>